<accession>A0A0C3CR20</accession>
<dbReference type="AlphaFoldDB" id="A0A0C3CR20"/>
<reference evidence="2 3" key="1">
    <citation type="submission" date="2014-04" db="EMBL/GenBank/DDBJ databases">
        <authorList>
            <consortium name="DOE Joint Genome Institute"/>
            <person name="Kuo A."/>
            <person name="Kohler A."/>
            <person name="Nagy L.G."/>
            <person name="Floudas D."/>
            <person name="Copeland A."/>
            <person name="Barry K.W."/>
            <person name="Cichocki N."/>
            <person name="Veneault-Fourrey C."/>
            <person name="LaButti K."/>
            <person name="Lindquist E.A."/>
            <person name="Lipzen A."/>
            <person name="Lundell T."/>
            <person name="Morin E."/>
            <person name="Murat C."/>
            <person name="Sun H."/>
            <person name="Tunlid A."/>
            <person name="Henrissat B."/>
            <person name="Grigoriev I.V."/>
            <person name="Hibbett D.S."/>
            <person name="Martin F."/>
            <person name="Nordberg H.P."/>
            <person name="Cantor M.N."/>
            <person name="Hua S.X."/>
        </authorList>
    </citation>
    <scope>NUCLEOTIDE SEQUENCE [LARGE SCALE GENOMIC DNA]</scope>
    <source>
        <strain evidence="2 3">Foug A</strain>
    </source>
</reference>
<keyword evidence="3" id="KW-1185">Reference proteome</keyword>
<dbReference type="InParanoid" id="A0A0C3CR20"/>
<gene>
    <name evidence="2" type="ORF">SCLCIDRAFT_33790</name>
</gene>
<sequence>MLSTTLFAEPVCNTPRPRQRRATRTRGHPRPTPAFALPPVTPSAPAVPVLSTPAVTSTSAQPGVPGRPDKGKGRQQTTPPASPASSVDPSTMPAASSANLTPEQHLCLVWVLKHLDEWLARGWEPGVDQSCLQSLAEIFNSTEAVAEGGIADLRLADLAWRLADSEGWEKSAGSSIMGAIDIQVTVTKILYKDYGDALINSFHSFLGRKEAELVIQIRNQSFRRGFDSEAWTAQMEELVKFARKGMREADYLLTCRMPAFLRTMRRAKASLNILPLLVERLTGDGKISYSHSDSPLPELTPSAPSTPLLRSLTPRSCLSQQVVNFGTSLPVTESSPTPIPWEDIGVLGATPSVTGPPTMTEVVNQFMEDLLTQEFCPVLLDEDI</sequence>
<dbReference type="EMBL" id="KN822294">
    <property type="protein sequence ID" value="KIM51040.1"/>
    <property type="molecule type" value="Genomic_DNA"/>
</dbReference>
<feature type="compositionally biased region" description="Basic residues" evidence="1">
    <location>
        <begin position="17"/>
        <end position="29"/>
    </location>
</feature>
<feature type="region of interest" description="Disordered" evidence="1">
    <location>
        <begin position="1"/>
        <end position="98"/>
    </location>
</feature>
<feature type="compositionally biased region" description="Low complexity" evidence="1">
    <location>
        <begin position="77"/>
        <end position="91"/>
    </location>
</feature>
<evidence type="ECO:0000256" key="1">
    <source>
        <dbReference type="SAM" id="MobiDB-lite"/>
    </source>
</evidence>
<dbReference type="Proteomes" id="UP000053989">
    <property type="component" value="Unassembled WGS sequence"/>
</dbReference>
<organism evidence="2 3">
    <name type="scientific">Scleroderma citrinum Foug A</name>
    <dbReference type="NCBI Taxonomy" id="1036808"/>
    <lineage>
        <taxon>Eukaryota</taxon>
        <taxon>Fungi</taxon>
        <taxon>Dikarya</taxon>
        <taxon>Basidiomycota</taxon>
        <taxon>Agaricomycotina</taxon>
        <taxon>Agaricomycetes</taxon>
        <taxon>Agaricomycetidae</taxon>
        <taxon>Boletales</taxon>
        <taxon>Sclerodermatineae</taxon>
        <taxon>Sclerodermataceae</taxon>
        <taxon>Scleroderma</taxon>
    </lineage>
</organism>
<proteinExistence type="predicted"/>
<dbReference type="HOGENOM" id="CLU_060799_0_0_1"/>
<reference evidence="3" key="2">
    <citation type="submission" date="2015-01" db="EMBL/GenBank/DDBJ databases">
        <title>Evolutionary Origins and Diversification of the Mycorrhizal Mutualists.</title>
        <authorList>
            <consortium name="DOE Joint Genome Institute"/>
            <consortium name="Mycorrhizal Genomics Consortium"/>
            <person name="Kohler A."/>
            <person name="Kuo A."/>
            <person name="Nagy L.G."/>
            <person name="Floudas D."/>
            <person name="Copeland A."/>
            <person name="Barry K.W."/>
            <person name="Cichocki N."/>
            <person name="Veneault-Fourrey C."/>
            <person name="LaButti K."/>
            <person name="Lindquist E.A."/>
            <person name="Lipzen A."/>
            <person name="Lundell T."/>
            <person name="Morin E."/>
            <person name="Murat C."/>
            <person name="Riley R."/>
            <person name="Ohm R."/>
            <person name="Sun H."/>
            <person name="Tunlid A."/>
            <person name="Henrissat B."/>
            <person name="Grigoriev I.V."/>
            <person name="Hibbett D.S."/>
            <person name="Martin F."/>
        </authorList>
    </citation>
    <scope>NUCLEOTIDE SEQUENCE [LARGE SCALE GENOMIC DNA]</scope>
    <source>
        <strain evidence="3">Foug A</strain>
    </source>
</reference>
<evidence type="ECO:0000313" key="3">
    <source>
        <dbReference type="Proteomes" id="UP000053989"/>
    </source>
</evidence>
<name>A0A0C3CR20_9AGAM</name>
<evidence type="ECO:0000313" key="2">
    <source>
        <dbReference type="EMBL" id="KIM51040.1"/>
    </source>
</evidence>
<protein>
    <submittedName>
        <fullName evidence="2">Uncharacterized protein</fullName>
    </submittedName>
</protein>